<name>A0A8E3B2N6_RHILI</name>
<evidence type="ECO:0008006" key="3">
    <source>
        <dbReference type="Google" id="ProtNLM"/>
    </source>
</evidence>
<dbReference type="InterPro" id="IPR036420">
    <property type="entry name" value="BRCT_dom_sf"/>
</dbReference>
<protein>
    <recommendedName>
        <fullName evidence="3">NAD-dependent DNA ligase</fullName>
    </recommendedName>
</protein>
<dbReference type="AlphaFoldDB" id="A0A8E3B2N6"/>
<dbReference type="RefSeq" id="WP_109671555.1">
    <property type="nucleotide sequence ID" value="NZ_QGGH01000017.1"/>
</dbReference>
<organism evidence="1 2">
    <name type="scientific">Rhizobium loti</name>
    <name type="common">Mesorhizobium loti</name>
    <dbReference type="NCBI Taxonomy" id="381"/>
    <lineage>
        <taxon>Bacteria</taxon>
        <taxon>Pseudomonadati</taxon>
        <taxon>Pseudomonadota</taxon>
        <taxon>Alphaproteobacteria</taxon>
        <taxon>Hyphomicrobiales</taxon>
        <taxon>Phyllobacteriaceae</taxon>
        <taxon>Mesorhizobium</taxon>
    </lineage>
</organism>
<dbReference type="GeneID" id="61055732"/>
<dbReference type="Gene3D" id="3.40.50.10190">
    <property type="entry name" value="BRCT domain"/>
    <property type="match status" value="1"/>
</dbReference>
<sequence length="201" mass="22253">MDEKFYNRVGGDRISSRQIDELIGLARGLAADGAITKTEVEFLQKWLAANAEISAQPIIRILYQRVNEILEDGVLDSDEHAQLLDTLNSFSNRDFELGEVLKPTSLPLSDPAPTLTFAGRLYCFTGTFNFGQRKYCEQAIADRGGFSGGLSQKTEFLVIGAYATESWKHSSFGDKIVKAAGWRDQGLPISIVAESHWVSFL</sequence>
<accession>A0A8E3B2N6</accession>
<comment type="caution">
    <text evidence="1">The sequence shown here is derived from an EMBL/GenBank/DDBJ whole genome shotgun (WGS) entry which is preliminary data.</text>
</comment>
<gene>
    <name evidence="1" type="ORF">C8D77_117107</name>
</gene>
<reference evidence="1 2" key="1">
    <citation type="submission" date="2018-05" db="EMBL/GenBank/DDBJ databases">
        <title>Genomic Encyclopedia of Type Strains, Phase IV (KMG-IV): sequencing the most valuable type-strain genomes for metagenomic binning, comparative biology and taxonomic classification.</title>
        <authorList>
            <person name="Goeker M."/>
        </authorList>
    </citation>
    <scope>NUCLEOTIDE SEQUENCE [LARGE SCALE GENOMIC DNA]</scope>
    <source>
        <strain evidence="1 2">DSM 2626</strain>
    </source>
</reference>
<evidence type="ECO:0000313" key="2">
    <source>
        <dbReference type="Proteomes" id="UP000245631"/>
    </source>
</evidence>
<evidence type="ECO:0000313" key="1">
    <source>
        <dbReference type="EMBL" id="PWJ87391.1"/>
    </source>
</evidence>
<dbReference type="CDD" id="cd17748">
    <property type="entry name" value="BRCT_DNA_ligase_like"/>
    <property type="match status" value="1"/>
</dbReference>
<dbReference type="Proteomes" id="UP000245631">
    <property type="component" value="Unassembled WGS sequence"/>
</dbReference>
<dbReference type="EMBL" id="QGGH01000017">
    <property type="protein sequence ID" value="PWJ87391.1"/>
    <property type="molecule type" value="Genomic_DNA"/>
</dbReference>
<proteinExistence type="predicted"/>